<name>A0A9W9FXF1_9EURO</name>
<reference evidence="2" key="1">
    <citation type="submission" date="2022-11" db="EMBL/GenBank/DDBJ databases">
        <authorList>
            <person name="Petersen C."/>
        </authorList>
    </citation>
    <scope>NUCLEOTIDE SEQUENCE</scope>
    <source>
        <strain evidence="2">IBT 30069</strain>
    </source>
</reference>
<reference evidence="2" key="2">
    <citation type="journal article" date="2023" name="IMA Fungus">
        <title>Comparative genomic study of the Penicillium genus elucidates a diverse pangenome and 15 lateral gene transfer events.</title>
        <authorList>
            <person name="Petersen C."/>
            <person name="Sorensen T."/>
            <person name="Nielsen M.R."/>
            <person name="Sondergaard T.E."/>
            <person name="Sorensen J.L."/>
            <person name="Fitzpatrick D.A."/>
            <person name="Frisvad J.C."/>
            <person name="Nielsen K.L."/>
        </authorList>
    </citation>
    <scope>NUCLEOTIDE SEQUENCE</scope>
    <source>
        <strain evidence="2">IBT 30069</strain>
    </source>
</reference>
<accession>A0A9W9FXF1</accession>
<organism evidence="2 3">
    <name type="scientific">Penicillium angulare</name>
    <dbReference type="NCBI Taxonomy" id="116970"/>
    <lineage>
        <taxon>Eukaryota</taxon>
        <taxon>Fungi</taxon>
        <taxon>Dikarya</taxon>
        <taxon>Ascomycota</taxon>
        <taxon>Pezizomycotina</taxon>
        <taxon>Eurotiomycetes</taxon>
        <taxon>Eurotiomycetidae</taxon>
        <taxon>Eurotiales</taxon>
        <taxon>Aspergillaceae</taxon>
        <taxon>Penicillium</taxon>
    </lineage>
</organism>
<dbReference type="AlphaFoldDB" id="A0A9W9FXF1"/>
<evidence type="ECO:0000313" key="3">
    <source>
        <dbReference type="Proteomes" id="UP001149165"/>
    </source>
</evidence>
<evidence type="ECO:0000313" key="2">
    <source>
        <dbReference type="EMBL" id="KAJ5108184.1"/>
    </source>
</evidence>
<feature type="signal peptide" evidence="1">
    <location>
        <begin position="1"/>
        <end position="25"/>
    </location>
</feature>
<protein>
    <recommendedName>
        <fullName evidence="4">Ricin B lectin domain-containing protein</fullName>
    </recommendedName>
</protein>
<evidence type="ECO:0008006" key="4">
    <source>
        <dbReference type="Google" id="ProtNLM"/>
    </source>
</evidence>
<dbReference type="SUPFAM" id="SSF50370">
    <property type="entry name" value="Ricin B-like lectins"/>
    <property type="match status" value="1"/>
</dbReference>
<proteinExistence type="predicted"/>
<keyword evidence="3" id="KW-1185">Reference proteome</keyword>
<feature type="chain" id="PRO_5040812769" description="Ricin B lectin domain-containing protein" evidence="1">
    <location>
        <begin position="26"/>
        <end position="148"/>
    </location>
</feature>
<evidence type="ECO:0000256" key="1">
    <source>
        <dbReference type="SAM" id="SignalP"/>
    </source>
</evidence>
<gene>
    <name evidence="2" type="ORF">N7456_004859</name>
</gene>
<comment type="caution">
    <text evidence="2">The sequence shown here is derived from an EMBL/GenBank/DDBJ whole genome shotgun (WGS) entry which is preliminary data.</text>
</comment>
<dbReference type="EMBL" id="JAPQKH010000003">
    <property type="protein sequence ID" value="KAJ5108184.1"/>
    <property type="molecule type" value="Genomic_DNA"/>
</dbReference>
<keyword evidence="1" id="KW-0732">Signal</keyword>
<dbReference type="Gene3D" id="2.80.10.50">
    <property type="match status" value="1"/>
</dbReference>
<dbReference type="Proteomes" id="UP001149165">
    <property type="component" value="Unassembled WGS sequence"/>
</dbReference>
<dbReference type="OrthoDB" id="4480825at2759"/>
<dbReference type="InterPro" id="IPR035992">
    <property type="entry name" value="Ricin_B-like_lectins"/>
</dbReference>
<sequence>MHFSIPISGLFALLAGQACSQSASGHYVIQDNTGALTAQGDIAVFADVNGSLDQVWDFAPVGPESVVLQNQAEGNYLTCDKSGSPCSVSADPQVFVPNSQGGDFYEIKDEAKEFLLVEDEDRTVVLAKSAGPGQRSLFKLVRTEFVSS</sequence>